<keyword evidence="6 7" id="KW-0349">Heme</keyword>
<evidence type="ECO:0000256" key="6">
    <source>
        <dbReference type="PIRSR" id="PIRSR602401-1"/>
    </source>
</evidence>
<feature type="transmembrane region" description="Helical" evidence="9">
    <location>
        <begin position="6"/>
        <end position="25"/>
    </location>
</feature>
<dbReference type="Proteomes" id="UP000053328">
    <property type="component" value="Unassembled WGS sequence"/>
</dbReference>
<dbReference type="VEuPathDB" id="FungiDB:PV08_10001"/>
<keyword evidence="9" id="KW-0812">Transmembrane</keyword>
<organism evidence="10 11">
    <name type="scientific">Exophiala spinifera</name>
    <dbReference type="NCBI Taxonomy" id="91928"/>
    <lineage>
        <taxon>Eukaryota</taxon>
        <taxon>Fungi</taxon>
        <taxon>Dikarya</taxon>
        <taxon>Ascomycota</taxon>
        <taxon>Pezizomycotina</taxon>
        <taxon>Eurotiomycetes</taxon>
        <taxon>Chaetothyriomycetidae</taxon>
        <taxon>Chaetothyriales</taxon>
        <taxon>Herpotrichiellaceae</taxon>
        <taxon>Exophiala</taxon>
    </lineage>
</organism>
<dbReference type="PANTHER" id="PTHR24305:SF232">
    <property type="entry name" value="P450, PUTATIVE (EUROFUNG)-RELATED"/>
    <property type="match status" value="1"/>
</dbReference>
<keyword evidence="4 7" id="KW-0560">Oxidoreductase</keyword>
<dbReference type="PROSITE" id="PS00086">
    <property type="entry name" value="CYTOCHROME_P450"/>
    <property type="match status" value="1"/>
</dbReference>
<sequence>MLLYLAIIFIFTAAVGLYVVYRLLLPKPLSGIPYNTESAKRLLGDIPGLMSEMSGRGDFVAWLIEENLKSGSMINQIFLRPFSKPFVVLADHREARDIQMNRTKEFDRTDDILYIFGPLMRSNQLVLKTGPEWKLHRRLVQDTMSPAFLHRVVAPSMYASSLRFIERWKAKAAVANGRPFEAREDISLATLDAAFAFTFGPDFPHQATKPEIEGLDYSCIEYCQSPDEPIKFASPSQEQEVHSILKLVEKVGTVQSSPSPWLKWKLIANSLSFRRCQSTKDACIRREIEKAMERRIHKPSSTDDSWIKNTVELVINREENLARNDGREPDFFSPMILDELYGFLVAGHDTTSTTLDWGVKLLADHPAAQSRLRGSLQATFASALRDDRLPTIHEIIETSVPYLDAVIEEILRVGRTVPIGSRQATQDTVLLGYAIPKDTTVLYLNHGRSYFLPAGEIDESRRSPQSQEEKRNGNAPSWDASDASLFRPERWLKKTSSSSSGKPQKDDDFVFNSQAGPINTFGLGLRGCFGRRLAYVELRIMLVMMIWNLELLRCPAELSGYASKLVHTGKPQQCFVRLNAVKNGEL</sequence>
<proteinExistence type="inferred from homology"/>
<evidence type="ECO:0000256" key="2">
    <source>
        <dbReference type="ARBA" id="ARBA00010617"/>
    </source>
</evidence>
<feature type="compositionally biased region" description="Basic and acidic residues" evidence="8">
    <location>
        <begin position="458"/>
        <end position="472"/>
    </location>
</feature>
<dbReference type="AlphaFoldDB" id="A0A0D2B1C2"/>
<dbReference type="SUPFAM" id="SSF48264">
    <property type="entry name" value="Cytochrome P450"/>
    <property type="match status" value="1"/>
</dbReference>
<feature type="binding site" description="axial binding residue" evidence="6">
    <location>
        <position position="528"/>
    </location>
    <ligand>
        <name>heme</name>
        <dbReference type="ChEBI" id="CHEBI:30413"/>
    </ligand>
    <ligandPart>
        <name>Fe</name>
        <dbReference type="ChEBI" id="CHEBI:18248"/>
    </ligandPart>
</feature>
<keyword evidence="3 6" id="KW-0479">Metal-binding</keyword>
<keyword evidence="7" id="KW-0503">Monooxygenase</keyword>
<dbReference type="Pfam" id="PF00067">
    <property type="entry name" value="p450"/>
    <property type="match status" value="2"/>
</dbReference>
<dbReference type="Gene3D" id="1.10.630.10">
    <property type="entry name" value="Cytochrome P450"/>
    <property type="match status" value="1"/>
</dbReference>
<dbReference type="GO" id="GO:0005506">
    <property type="term" value="F:iron ion binding"/>
    <property type="evidence" value="ECO:0007669"/>
    <property type="project" value="InterPro"/>
</dbReference>
<keyword evidence="5 6" id="KW-0408">Iron</keyword>
<protein>
    <recommendedName>
        <fullName evidence="12">Cytochrome P450 monooxygenase</fullName>
    </recommendedName>
</protein>
<dbReference type="InterPro" id="IPR001128">
    <property type="entry name" value="Cyt_P450"/>
</dbReference>
<evidence type="ECO:0000256" key="3">
    <source>
        <dbReference type="ARBA" id="ARBA00022723"/>
    </source>
</evidence>
<dbReference type="EMBL" id="KN847498">
    <property type="protein sequence ID" value="KIW12723.1"/>
    <property type="molecule type" value="Genomic_DNA"/>
</dbReference>
<dbReference type="InterPro" id="IPR036396">
    <property type="entry name" value="Cyt_P450_sf"/>
</dbReference>
<accession>A0A0D2B1C2</accession>
<feature type="region of interest" description="Disordered" evidence="8">
    <location>
        <begin position="455"/>
        <end position="481"/>
    </location>
</feature>
<evidence type="ECO:0000256" key="8">
    <source>
        <dbReference type="SAM" id="MobiDB-lite"/>
    </source>
</evidence>
<evidence type="ECO:0000256" key="9">
    <source>
        <dbReference type="SAM" id="Phobius"/>
    </source>
</evidence>
<dbReference type="GeneID" id="27337084"/>
<dbReference type="PANTHER" id="PTHR24305">
    <property type="entry name" value="CYTOCHROME P450"/>
    <property type="match status" value="1"/>
</dbReference>
<dbReference type="OrthoDB" id="1470350at2759"/>
<dbReference type="InterPro" id="IPR002401">
    <property type="entry name" value="Cyt_P450_E_grp-I"/>
</dbReference>
<dbReference type="GO" id="GO:0020037">
    <property type="term" value="F:heme binding"/>
    <property type="evidence" value="ECO:0007669"/>
    <property type="project" value="InterPro"/>
</dbReference>
<dbReference type="PRINTS" id="PR00385">
    <property type="entry name" value="P450"/>
</dbReference>
<dbReference type="InterPro" id="IPR050121">
    <property type="entry name" value="Cytochrome_P450_monoxygenase"/>
</dbReference>
<dbReference type="STRING" id="91928.A0A0D2B1C2"/>
<dbReference type="RefSeq" id="XP_016232939.1">
    <property type="nucleotide sequence ID" value="XM_016384316.1"/>
</dbReference>
<dbReference type="GO" id="GO:0004497">
    <property type="term" value="F:monooxygenase activity"/>
    <property type="evidence" value="ECO:0007669"/>
    <property type="project" value="UniProtKB-KW"/>
</dbReference>
<evidence type="ECO:0000313" key="10">
    <source>
        <dbReference type="EMBL" id="KIW12723.1"/>
    </source>
</evidence>
<keyword evidence="11" id="KW-1185">Reference proteome</keyword>
<evidence type="ECO:0000256" key="7">
    <source>
        <dbReference type="RuleBase" id="RU000461"/>
    </source>
</evidence>
<evidence type="ECO:0000313" key="11">
    <source>
        <dbReference type="Proteomes" id="UP000053328"/>
    </source>
</evidence>
<dbReference type="InterPro" id="IPR017972">
    <property type="entry name" value="Cyt_P450_CS"/>
</dbReference>
<gene>
    <name evidence="10" type="ORF">PV08_10001</name>
</gene>
<dbReference type="PRINTS" id="PR00463">
    <property type="entry name" value="EP450I"/>
</dbReference>
<comment type="similarity">
    <text evidence="2 7">Belongs to the cytochrome P450 family.</text>
</comment>
<dbReference type="HOGENOM" id="CLU_025001_1_0_1"/>
<evidence type="ECO:0000256" key="4">
    <source>
        <dbReference type="ARBA" id="ARBA00023002"/>
    </source>
</evidence>
<comment type="cofactor">
    <cofactor evidence="1 6">
        <name>heme</name>
        <dbReference type="ChEBI" id="CHEBI:30413"/>
    </cofactor>
</comment>
<evidence type="ECO:0000256" key="5">
    <source>
        <dbReference type="ARBA" id="ARBA00023004"/>
    </source>
</evidence>
<evidence type="ECO:0008006" key="12">
    <source>
        <dbReference type="Google" id="ProtNLM"/>
    </source>
</evidence>
<dbReference type="GO" id="GO:0016705">
    <property type="term" value="F:oxidoreductase activity, acting on paired donors, with incorporation or reduction of molecular oxygen"/>
    <property type="evidence" value="ECO:0007669"/>
    <property type="project" value="InterPro"/>
</dbReference>
<reference evidence="10 11" key="1">
    <citation type="submission" date="2015-01" db="EMBL/GenBank/DDBJ databases">
        <title>The Genome Sequence of Exophiala spinifera CBS89968.</title>
        <authorList>
            <consortium name="The Broad Institute Genomics Platform"/>
            <person name="Cuomo C."/>
            <person name="de Hoog S."/>
            <person name="Gorbushina A."/>
            <person name="Stielow B."/>
            <person name="Teixiera M."/>
            <person name="Abouelleil A."/>
            <person name="Chapman S.B."/>
            <person name="Priest M."/>
            <person name="Young S.K."/>
            <person name="Wortman J."/>
            <person name="Nusbaum C."/>
            <person name="Birren B."/>
        </authorList>
    </citation>
    <scope>NUCLEOTIDE SEQUENCE [LARGE SCALE GENOMIC DNA]</scope>
    <source>
        <strain evidence="10 11">CBS 89968</strain>
    </source>
</reference>
<evidence type="ECO:0000256" key="1">
    <source>
        <dbReference type="ARBA" id="ARBA00001971"/>
    </source>
</evidence>
<name>A0A0D2B1C2_9EURO</name>
<keyword evidence="9" id="KW-0472">Membrane</keyword>
<keyword evidence="9" id="KW-1133">Transmembrane helix</keyword>